<proteinExistence type="predicted"/>
<sequence length="97" mass="11222">MRIETVYFLPKPSLKHLRVRLEGQADTADRILVQSLGDEVNVCSIRFDFQPSTPVQHELKATKVVMHHQFGLRFRLIGYKFFPSIDALVSRHITSKD</sequence>
<evidence type="ECO:0000313" key="2">
    <source>
        <dbReference type="Proteomes" id="UP000299102"/>
    </source>
</evidence>
<dbReference type="AlphaFoldDB" id="A0A4C1TXU2"/>
<evidence type="ECO:0000313" key="1">
    <source>
        <dbReference type="EMBL" id="GBP18872.1"/>
    </source>
</evidence>
<organism evidence="1 2">
    <name type="scientific">Eumeta variegata</name>
    <name type="common">Bagworm moth</name>
    <name type="synonym">Eumeta japonica</name>
    <dbReference type="NCBI Taxonomy" id="151549"/>
    <lineage>
        <taxon>Eukaryota</taxon>
        <taxon>Metazoa</taxon>
        <taxon>Ecdysozoa</taxon>
        <taxon>Arthropoda</taxon>
        <taxon>Hexapoda</taxon>
        <taxon>Insecta</taxon>
        <taxon>Pterygota</taxon>
        <taxon>Neoptera</taxon>
        <taxon>Endopterygota</taxon>
        <taxon>Lepidoptera</taxon>
        <taxon>Glossata</taxon>
        <taxon>Ditrysia</taxon>
        <taxon>Tineoidea</taxon>
        <taxon>Psychidae</taxon>
        <taxon>Oiketicinae</taxon>
        <taxon>Eumeta</taxon>
    </lineage>
</organism>
<dbReference type="Proteomes" id="UP000299102">
    <property type="component" value="Unassembled WGS sequence"/>
</dbReference>
<keyword evidence="2" id="KW-1185">Reference proteome</keyword>
<protein>
    <submittedName>
        <fullName evidence="1">Uncharacterized protein</fullName>
    </submittedName>
</protein>
<accession>A0A4C1TXU2</accession>
<comment type="caution">
    <text evidence="1">The sequence shown here is derived from an EMBL/GenBank/DDBJ whole genome shotgun (WGS) entry which is preliminary data.</text>
</comment>
<name>A0A4C1TXU2_EUMVA</name>
<dbReference type="EMBL" id="BGZK01000102">
    <property type="protein sequence ID" value="GBP18872.1"/>
    <property type="molecule type" value="Genomic_DNA"/>
</dbReference>
<reference evidence="1 2" key="1">
    <citation type="journal article" date="2019" name="Commun. Biol.">
        <title>The bagworm genome reveals a unique fibroin gene that provides high tensile strength.</title>
        <authorList>
            <person name="Kono N."/>
            <person name="Nakamura H."/>
            <person name="Ohtoshi R."/>
            <person name="Tomita M."/>
            <person name="Numata K."/>
            <person name="Arakawa K."/>
        </authorList>
    </citation>
    <scope>NUCLEOTIDE SEQUENCE [LARGE SCALE GENOMIC DNA]</scope>
</reference>
<gene>
    <name evidence="1" type="ORF">EVAR_20403_1</name>
</gene>